<evidence type="ECO:0000256" key="5">
    <source>
        <dbReference type="PIRSR" id="PIRSR038992-1"/>
    </source>
</evidence>
<evidence type="ECO:0000256" key="3">
    <source>
        <dbReference type="ARBA" id="ARBA00023270"/>
    </source>
</evidence>
<dbReference type="EMBL" id="SSTM01000004">
    <property type="protein sequence ID" value="TJW10365.1"/>
    <property type="molecule type" value="Genomic_DNA"/>
</dbReference>
<feature type="active site" description="Proton donor" evidence="5">
    <location>
        <position position="178"/>
    </location>
</feature>
<accession>A0A3N0AA42</accession>
<dbReference type="GeneID" id="93357620"/>
<gene>
    <name evidence="7" type="ORF">E5982_07450</name>
    <name evidence="6" type="ORF">FHR31_001711</name>
</gene>
<comment type="caution">
    <text evidence="6">The sequence shown here is derived from an EMBL/GenBank/DDBJ whole genome shotgun (WGS) entry which is preliminary data.</text>
</comment>
<dbReference type="InterPro" id="IPR041720">
    <property type="entry name" value="FbaB-like"/>
</dbReference>
<dbReference type="AlphaFoldDB" id="A0A3N0AA42"/>
<proteinExistence type="inferred from homology"/>
<dbReference type="Pfam" id="PF01791">
    <property type="entry name" value="DeoC"/>
    <property type="match status" value="1"/>
</dbReference>
<protein>
    <recommendedName>
        <fullName evidence="1">fructose-bisphosphate aldolase</fullName>
        <ecNumber evidence="1">4.1.2.13</ecNumber>
    </recommendedName>
</protein>
<dbReference type="SUPFAM" id="SSF51569">
    <property type="entry name" value="Aldolase"/>
    <property type="match status" value="1"/>
</dbReference>
<dbReference type="InterPro" id="IPR002915">
    <property type="entry name" value="DeoC/FbaB/LacD_aldolase"/>
</dbReference>
<dbReference type="OrthoDB" id="9771504at2"/>
<dbReference type="EMBL" id="JACHYA010000006">
    <property type="protein sequence ID" value="MBB3171880.1"/>
    <property type="molecule type" value="Genomic_DNA"/>
</dbReference>
<dbReference type="Gene3D" id="3.20.20.70">
    <property type="entry name" value="Aldolase class I"/>
    <property type="match status" value="1"/>
</dbReference>
<dbReference type="GO" id="GO:0004332">
    <property type="term" value="F:fructose-bisphosphate aldolase activity"/>
    <property type="evidence" value="ECO:0007669"/>
    <property type="project" value="UniProtKB-EC"/>
</dbReference>
<dbReference type="Proteomes" id="UP000309454">
    <property type="component" value="Unassembled WGS sequence"/>
</dbReference>
<evidence type="ECO:0000313" key="7">
    <source>
        <dbReference type="EMBL" id="TJW10365.1"/>
    </source>
</evidence>
<evidence type="ECO:0000256" key="2">
    <source>
        <dbReference type="ARBA" id="ARBA00023239"/>
    </source>
</evidence>
<comment type="similarity">
    <text evidence="4">Belongs to the DeoC/FbaB aldolase family. FbaB subfamily.</text>
</comment>
<dbReference type="SMART" id="SM01133">
    <property type="entry name" value="DeoC"/>
    <property type="match status" value="1"/>
</dbReference>
<sequence>MPKITREEVRVPADVLPEMRDEYITNYMKATRETGRLMLFACDQKVEHLNKDFYGEDIDIADADPQHLFEIGKNGVCGVVAGQRGLVAAYANDYPEINYLIKMNSKTNLVGVKQDDPYSPQLTDLDAVLAMRDAGVNIVGLGYTIYLGSEYESTMMAEAGELIAQAHANGLLVVLWIYPRGKAVTAEKDPDLIAGAAGVALCLGADFVKVNPPKPEDGRTPAEALKVASMAAGRTGLVCAGGSTVDANTFLTQLYDQIHVGGACGNATGRNIHQRSLDEAVRLTKAISAITLADYTVAQAMKVFNGEEDFTLEMI</sequence>
<evidence type="ECO:0000256" key="4">
    <source>
        <dbReference type="ARBA" id="ARBA00049653"/>
    </source>
</evidence>
<evidence type="ECO:0000313" key="6">
    <source>
        <dbReference type="EMBL" id="MBB3171880.1"/>
    </source>
</evidence>
<evidence type="ECO:0000256" key="1">
    <source>
        <dbReference type="ARBA" id="ARBA00013068"/>
    </source>
</evidence>
<feature type="active site" description="Schiff-base intermediate with dihydroxyacetone-P" evidence="5">
    <location>
        <position position="209"/>
    </location>
</feature>
<dbReference type="PIRSF" id="PIRSF038992">
    <property type="entry name" value="Aldolase_Ia"/>
    <property type="match status" value="1"/>
</dbReference>
<name>A0A3N0AA42_9ACTN</name>
<keyword evidence="3" id="KW-0704">Schiff base</keyword>
<keyword evidence="2 6" id="KW-0456">Lyase</keyword>
<reference evidence="7 8" key="1">
    <citation type="submission" date="2019-04" db="EMBL/GenBank/DDBJ databases">
        <title>Microbes associate with the intestines of laboratory mice.</title>
        <authorList>
            <person name="Navarre W."/>
            <person name="Wong E."/>
            <person name="Huang K.C."/>
            <person name="Tropini C."/>
            <person name="Ng K."/>
            <person name="Yu B."/>
        </authorList>
    </citation>
    <scope>NUCLEOTIDE SEQUENCE [LARGE SCALE GENOMIC DNA]</scope>
    <source>
        <strain evidence="7 8">NM48_B13</strain>
    </source>
</reference>
<dbReference type="NCBIfam" id="NF005321">
    <property type="entry name" value="PRK06852.1"/>
    <property type="match status" value="1"/>
</dbReference>
<keyword evidence="8" id="KW-1185">Reference proteome</keyword>
<dbReference type="PANTHER" id="PTHR47916">
    <property type="entry name" value="FRUCTOSE-BISPHOSPHATE ALDOLASE CLASS 1"/>
    <property type="match status" value="1"/>
</dbReference>
<dbReference type="RefSeq" id="WP_123186295.1">
    <property type="nucleotide sequence ID" value="NZ_CAQPRS010000007.1"/>
</dbReference>
<organism evidence="6 9">
    <name type="scientific">Parvibacter caecicola</name>
    <dbReference type="NCBI Taxonomy" id="747645"/>
    <lineage>
        <taxon>Bacteria</taxon>
        <taxon>Bacillati</taxon>
        <taxon>Actinomycetota</taxon>
        <taxon>Coriobacteriia</taxon>
        <taxon>Coriobacteriales</taxon>
        <taxon>Coriobacteriaceae</taxon>
        <taxon>Parvibacter</taxon>
    </lineage>
</organism>
<evidence type="ECO:0000313" key="8">
    <source>
        <dbReference type="Proteomes" id="UP000309454"/>
    </source>
</evidence>
<dbReference type="EC" id="4.1.2.13" evidence="1"/>
<reference evidence="6 9" key="2">
    <citation type="submission" date="2020-08" db="EMBL/GenBank/DDBJ databases">
        <title>Sequencing the genomes of 1000 actinobacteria strains.</title>
        <authorList>
            <person name="Klenk H.-P."/>
        </authorList>
    </citation>
    <scope>NUCLEOTIDE SEQUENCE [LARGE SCALE GENOMIC DNA]</scope>
    <source>
        <strain evidence="6 9">DSM 22242</strain>
    </source>
</reference>
<dbReference type="Proteomes" id="UP000530850">
    <property type="component" value="Unassembled WGS sequence"/>
</dbReference>
<dbReference type="InterPro" id="IPR013785">
    <property type="entry name" value="Aldolase_TIM"/>
</dbReference>
<dbReference type="InterPro" id="IPR050456">
    <property type="entry name" value="DeoC/FbaB_aldolase"/>
</dbReference>
<dbReference type="PANTHER" id="PTHR47916:SF4">
    <property type="entry name" value="FRUCTOSE-BISPHOSPHATE ALDOLASE CLASS 1"/>
    <property type="match status" value="1"/>
</dbReference>
<evidence type="ECO:0000313" key="9">
    <source>
        <dbReference type="Proteomes" id="UP000530850"/>
    </source>
</evidence>